<dbReference type="RefSeq" id="XP_013313590.1">
    <property type="nucleotide sequence ID" value="XM_013458136.1"/>
</dbReference>
<protein>
    <submittedName>
        <fullName evidence="2">Uncharacterized protein</fullName>
    </submittedName>
</protein>
<dbReference type="HOGENOM" id="CLU_2049739_0_0_1"/>
<name>A0A0D2BKK9_9EURO</name>
<gene>
    <name evidence="2" type="ORF">PV05_08611</name>
</gene>
<keyword evidence="3" id="KW-1185">Reference proteome</keyword>
<sequence length="120" mass="13899">MDEDMMEGGEMNGLVRHGRRRRDNRENPTARHSYIQLWSPHILPQSDQSPLLSPPPESLIRLHPLCHYNFPSIRGERSLAVPFFTLLFRSWREFSSNSDRASSPSTTSWLLLDLINPDLT</sequence>
<dbReference type="AlphaFoldDB" id="A0A0D2BKK9"/>
<accession>A0A0D2BKK9</accession>
<dbReference type="EMBL" id="KN847321">
    <property type="protein sequence ID" value="KIW53006.1"/>
    <property type="molecule type" value="Genomic_DNA"/>
</dbReference>
<evidence type="ECO:0000313" key="3">
    <source>
        <dbReference type="Proteomes" id="UP000054342"/>
    </source>
</evidence>
<dbReference type="GeneID" id="25330519"/>
<reference evidence="2 3" key="1">
    <citation type="submission" date="2015-01" db="EMBL/GenBank/DDBJ databases">
        <title>The Genome Sequence of Exophiala xenobiotica CBS118157.</title>
        <authorList>
            <consortium name="The Broad Institute Genomics Platform"/>
            <person name="Cuomo C."/>
            <person name="de Hoog S."/>
            <person name="Gorbushina A."/>
            <person name="Stielow B."/>
            <person name="Teixiera M."/>
            <person name="Abouelleil A."/>
            <person name="Chapman S.B."/>
            <person name="Priest M."/>
            <person name="Young S.K."/>
            <person name="Wortman J."/>
            <person name="Nusbaum C."/>
            <person name="Birren B."/>
        </authorList>
    </citation>
    <scope>NUCLEOTIDE SEQUENCE [LARGE SCALE GENOMIC DNA]</scope>
    <source>
        <strain evidence="2 3">CBS 118157</strain>
    </source>
</reference>
<dbReference type="Proteomes" id="UP000054342">
    <property type="component" value="Unassembled WGS sequence"/>
</dbReference>
<proteinExistence type="predicted"/>
<evidence type="ECO:0000313" key="2">
    <source>
        <dbReference type="EMBL" id="KIW53006.1"/>
    </source>
</evidence>
<feature type="region of interest" description="Disordered" evidence="1">
    <location>
        <begin position="1"/>
        <end position="29"/>
    </location>
</feature>
<organism evidence="2 3">
    <name type="scientific">Exophiala xenobiotica</name>
    <dbReference type="NCBI Taxonomy" id="348802"/>
    <lineage>
        <taxon>Eukaryota</taxon>
        <taxon>Fungi</taxon>
        <taxon>Dikarya</taxon>
        <taxon>Ascomycota</taxon>
        <taxon>Pezizomycotina</taxon>
        <taxon>Eurotiomycetes</taxon>
        <taxon>Chaetothyriomycetidae</taxon>
        <taxon>Chaetothyriales</taxon>
        <taxon>Herpotrichiellaceae</taxon>
        <taxon>Exophiala</taxon>
    </lineage>
</organism>
<evidence type="ECO:0000256" key="1">
    <source>
        <dbReference type="SAM" id="MobiDB-lite"/>
    </source>
</evidence>